<reference evidence="1 2" key="1">
    <citation type="submission" date="2019-06" db="EMBL/GenBank/DDBJ databases">
        <title>Nitrosomonas stercoris KYUHI-S whole genome shotgun sequence.</title>
        <authorList>
            <person name="Nakagawa T."/>
            <person name="Tsuchiya Y."/>
            <person name="Takahashi R."/>
        </authorList>
    </citation>
    <scope>NUCLEOTIDE SEQUENCE [LARGE SCALE GENOMIC DNA]</scope>
    <source>
        <strain evidence="1 2">KYUHI-S</strain>
    </source>
</reference>
<proteinExistence type="predicted"/>
<keyword evidence="2" id="KW-1185">Reference proteome</keyword>
<protein>
    <submittedName>
        <fullName evidence="1">Uncharacterized protein</fullName>
    </submittedName>
</protein>
<dbReference type="Proteomes" id="UP000316473">
    <property type="component" value="Chromosome"/>
</dbReference>
<evidence type="ECO:0000313" key="2">
    <source>
        <dbReference type="Proteomes" id="UP000316473"/>
    </source>
</evidence>
<name>A0A4Y1YQK9_9PROT</name>
<evidence type="ECO:0000313" key="1">
    <source>
        <dbReference type="EMBL" id="BBL34235.1"/>
    </source>
</evidence>
<gene>
    <name evidence="1" type="ORF">Nstercoris_00466</name>
</gene>
<dbReference type="KEGG" id="nst:Nstercoris_00466"/>
<accession>A0A4Y1YQK9</accession>
<dbReference type="EMBL" id="AP019755">
    <property type="protein sequence ID" value="BBL34235.1"/>
    <property type="molecule type" value="Genomic_DNA"/>
</dbReference>
<organism evidence="1 2">
    <name type="scientific">Nitrosomonas stercoris</name>
    <dbReference type="NCBI Taxonomy" id="1444684"/>
    <lineage>
        <taxon>Bacteria</taxon>
        <taxon>Pseudomonadati</taxon>
        <taxon>Pseudomonadota</taxon>
        <taxon>Betaproteobacteria</taxon>
        <taxon>Nitrosomonadales</taxon>
        <taxon>Nitrosomonadaceae</taxon>
        <taxon>Nitrosomonas</taxon>
    </lineage>
</organism>
<sequence length="163" mass="18951">MESGYQEQFERVKRYFERFKKINEGKQHNQSSPHHDDDVYAFFQNCYHLKDWVKNDKSCSKWSCVEAFIESNSNLRICADLCNSLKHLKLNDRTRSNKKPEFSGSNTSINIDEGFSQQTEVGISISYKIKTVDGDINAFDLAKKCVDIWEIYINSNKKTSAKS</sequence>
<dbReference type="AlphaFoldDB" id="A0A4Y1YQK9"/>